<organism evidence="13 14">
    <name type="scientific">Dongia soli</name>
    <dbReference type="NCBI Taxonomy" id="600628"/>
    <lineage>
        <taxon>Bacteria</taxon>
        <taxon>Pseudomonadati</taxon>
        <taxon>Pseudomonadota</taxon>
        <taxon>Alphaproteobacteria</taxon>
        <taxon>Rhodospirillales</taxon>
        <taxon>Dongiaceae</taxon>
        <taxon>Dongia</taxon>
    </lineage>
</organism>
<dbReference type="RefSeq" id="WP_320508538.1">
    <property type="nucleotide sequence ID" value="NZ_JAXCLW010000002.1"/>
</dbReference>
<dbReference type="HAMAP" id="MF_00255">
    <property type="entry name" value="Gly_tRNA_synth_beta"/>
    <property type="match status" value="1"/>
</dbReference>
<proteinExistence type="inferred from homology"/>
<evidence type="ECO:0000256" key="3">
    <source>
        <dbReference type="ARBA" id="ARBA00011209"/>
    </source>
</evidence>
<keyword evidence="14" id="KW-1185">Reference proteome</keyword>
<protein>
    <recommendedName>
        <fullName evidence="11">Glycine--tRNA ligase beta subunit</fullName>
        <ecNumber evidence="11">6.1.1.14</ecNumber>
    </recommendedName>
    <alternativeName>
        <fullName evidence="11">Glycyl-tRNA synthetase beta subunit</fullName>
        <shortName evidence="11">GlyRS</shortName>
    </alternativeName>
</protein>
<dbReference type="Gene3D" id="1.10.730.10">
    <property type="entry name" value="Isoleucyl-tRNA Synthetase, Domain 1"/>
    <property type="match status" value="1"/>
</dbReference>
<dbReference type="EMBL" id="JAXCLW010000002">
    <property type="protein sequence ID" value="MDY0883506.1"/>
    <property type="molecule type" value="Genomic_DNA"/>
</dbReference>
<dbReference type="Pfam" id="PF02092">
    <property type="entry name" value="tRNA_synt_2f"/>
    <property type="match status" value="1"/>
</dbReference>
<comment type="caution">
    <text evidence="13">The sequence shown here is derived from an EMBL/GenBank/DDBJ whole genome shotgun (WGS) entry which is preliminary data.</text>
</comment>
<dbReference type="InterPro" id="IPR015944">
    <property type="entry name" value="Gly-tRNA-synth_bsu"/>
</dbReference>
<dbReference type="Proteomes" id="UP001279642">
    <property type="component" value="Unassembled WGS sequence"/>
</dbReference>
<evidence type="ECO:0000256" key="2">
    <source>
        <dbReference type="ARBA" id="ARBA00008226"/>
    </source>
</evidence>
<dbReference type="PANTHER" id="PTHR30075">
    <property type="entry name" value="GLYCYL-TRNA SYNTHETASE"/>
    <property type="match status" value="1"/>
</dbReference>
<evidence type="ECO:0000256" key="5">
    <source>
        <dbReference type="ARBA" id="ARBA00022598"/>
    </source>
</evidence>
<dbReference type="InterPro" id="IPR006194">
    <property type="entry name" value="Gly-tRNA-synth_heterodimer"/>
</dbReference>
<evidence type="ECO:0000256" key="8">
    <source>
        <dbReference type="ARBA" id="ARBA00022917"/>
    </source>
</evidence>
<dbReference type="PANTHER" id="PTHR30075:SF2">
    <property type="entry name" value="GLYCINE--TRNA LIGASE, CHLOROPLASTIC_MITOCHONDRIAL 2"/>
    <property type="match status" value="1"/>
</dbReference>
<keyword evidence="8 11" id="KW-0648">Protein biosynthesis</keyword>
<evidence type="ECO:0000313" key="13">
    <source>
        <dbReference type="EMBL" id="MDY0883506.1"/>
    </source>
</evidence>
<comment type="similarity">
    <text evidence="2 11">Belongs to the class-II aminoacyl-tRNA synthetase family.</text>
</comment>
<dbReference type="GO" id="GO:0004820">
    <property type="term" value="F:glycine-tRNA ligase activity"/>
    <property type="evidence" value="ECO:0007669"/>
    <property type="project" value="UniProtKB-EC"/>
</dbReference>
<evidence type="ECO:0000256" key="9">
    <source>
        <dbReference type="ARBA" id="ARBA00023146"/>
    </source>
</evidence>
<keyword evidence="6 11" id="KW-0547">Nucleotide-binding</keyword>
<evidence type="ECO:0000256" key="4">
    <source>
        <dbReference type="ARBA" id="ARBA00022490"/>
    </source>
</evidence>
<keyword evidence="7 11" id="KW-0067">ATP-binding</keyword>
<dbReference type="NCBIfam" id="TIGR00211">
    <property type="entry name" value="glyS"/>
    <property type="match status" value="1"/>
</dbReference>
<evidence type="ECO:0000256" key="11">
    <source>
        <dbReference type="HAMAP-Rule" id="MF_00255"/>
    </source>
</evidence>
<dbReference type="PRINTS" id="PR01045">
    <property type="entry name" value="TRNASYNTHGB"/>
</dbReference>
<dbReference type="EC" id="6.1.1.14" evidence="11"/>
<accession>A0ABU5ECA2</accession>
<evidence type="ECO:0000256" key="6">
    <source>
        <dbReference type="ARBA" id="ARBA00022741"/>
    </source>
</evidence>
<evidence type="ECO:0000256" key="1">
    <source>
        <dbReference type="ARBA" id="ARBA00004496"/>
    </source>
</evidence>
<keyword evidence="9 11" id="KW-0030">Aminoacyl-tRNA synthetase</keyword>
<comment type="catalytic activity">
    <reaction evidence="10 11">
        <text>tRNA(Gly) + glycine + ATP = glycyl-tRNA(Gly) + AMP + diphosphate</text>
        <dbReference type="Rhea" id="RHEA:16013"/>
        <dbReference type="Rhea" id="RHEA-COMP:9664"/>
        <dbReference type="Rhea" id="RHEA-COMP:9683"/>
        <dbReference type="ChEBI" id="CHEBI:30616"/>
        <dbReference type="ChEBI" id="CHEBI:33019"/>
        <dbReference type="ChEBI" id="CHEBI:57305"/>
        <dbReference type="ChEBI" id="CHEBI:78442"/>
        <dbReference type="ChEBI" id="CHEBI:78522"/>
        <dbReference type="ChEBI" id="CHEBI:456215"/>
        <dbReference type="EC" id="6.1.1.14"/>
    </reaction>
</comment>
<dbReference type="SUPFAM" id="SSF109604">
    <property type="entry name" value="HD-domain/PDEase-like"/>
    <property type="match status" value="1"/>
</dbReference>
<evidence type="ECO:0000256" key="10">
    <source>
        <dbReference type="ARBA" id="ARBA00047937"/>
    </source>
</evidence>
<keyword evidence="4 11" id="KW-0963">Cytoplasm</keyword>
<sequence>MAELLLEIFSEEIPARMQARAAEDLKRLVTEKLKSAGLAFKRADAYVTPRRLALVVDGLPVTQADVKEEKKGPRVGSPQQAVDGFLKSAGLASLDQCEERDTGKGVFYFAVIEKKGAATAAVLPGTILDSMAALPWPKSMRWADYTQRWVRPLHGIIALFDGKVLEGKFDLGGSAVTFDRVTRGHRFLSQGEITVSNFAGYQAKLRAAKVILDQAERRASIKRQADELAAKQGLEVKADDGLLDEVTGLVEWPVVLMGGIDQQFMSVPAEVLTTSMRTHQKYFAVESKDGKLAPHFLVVANIEASDGGAQIIAGNERVLRARLSDAEFFWSQDQKVKLADRVGSLGSITYHAKLGSVGQKVARNIDLAGELAKDIGADIDLAKQAARLAKADLVSGMVGEFPELQGIMGRYYAQLEKLPDAVADAIADHYKPLGPTDTCPNAPVSIAVALADKIDTLTGFFAIDEKPTGSKDPFALRRAALGIIRLIIENKLRLKLRDVLARAYSGYYDNGGSKDGGFEKNQPKAVIAELMEFFADRLKVALKEQGTRHDLISAVFALGNEDDLVRLLARVDALKAFVESEDGANLLTAYKRASNIVRIEEKKDGVSHDGMIDAALLEQMEEKELQIALASAAGQAEQAIIKEDYASAMSALAHLRRPVDAFFDKVTVNCDDPQKRINRLRLLSAIRSTLNKVADFSKIEG</sequence>
<comment type="subunit">
    <text evidence="3 11">Tetramer of two alpha and two beta subunits.</text>
</comment>
<gene>
    <name evidence="11 13" type="primary">glyS</name>
    <name evidence="13" type="ORF">SMD27_11675</name>
</gene>
<reference evidence="13 14" key="1">
    <citation type="journal article" date="2016" name="Antonie Van Leeuwenhoek">
        <title>Dongia soli sp. nov., isolated from soil from Dokdo, Korea.</title>
        <authorList>
            <person name="Kim D.U."/>
            <person name="Lee H."/>
            <person name="Kim H."/>
            <person name="Kim S.G."/>
            <person name="Ka J.O."/>
        </authorList>
    </citation>
    <scope>NUCLEOTIDE SEQUENCE [LARGE SCALE GENOMIC DNA]</scope>
    <source>
        <strain evidence="13 14">D78</strain>
    </source>
</reference>
<dbReference type="InterPro" id="IPR008909">
    <property type="entry name" value="DALR_anticod-bd"/>
</dbReference>
<keyword evidence="5 11" id="KW-0436">Ligase</keyword>
<name>A0ABU5ECA2_9PROT</name>
<dbReference type="Pfam" id="PF05746">
    <property type="entry name" value="DALR_1"/>
    <property type="match status" value="1"/>
</dbReference>
<dbReference type="PROSITE" id="PS50861">
    <property type="entry name" value="AA_TRNA_LIGASE_II_GLYAB"/>
    <property type="match status" value="1"/>
</dbReference>
<feature type="domain" description="DALR anticodon binding" evidence="12">
    <location>
        <begin position="587"/>
        <end position="693"/>
    </location>
</feature>
<evidence type="ECO:0000259" key="12">
    <source>
        <dbReference type="Pfam" id="PF05746"/>
    </source>
</evidence>
<evidence type="ECO:0000313" key="14">
    <source>
        <dbReference type="Proteomes" id="UP001279642"/>
    </source>
</evidence>
<comment type="subcellular location">
    <subcellularLocation>
        <location evidence="1 11">Cytoplasm</location>
    </subcellularLocation>
</comment>
<evidence type="ECO:0000256" key="7">
    <source>
        <dbReference type="ARBA" id="ARBA00022840"/>
    </source>
</evidence>